<dbReference type="SUPFAM" id="SSF54843">
    <property type="entry name" value="Ribosomal protein L22"/>
    <property type="match status" value="1"/>
</dbReference>
<comment type="similarity">
    <text evidence="1 4">Belongs to the universal ribosomal protein uL22 family.</text>
</comment>
<comment type="caution">
    <text evidence="7">The sequence shown here is derived from an EMBL/GenBank/DDBJ whole genome shotgun (WGS) entry which is preliminary data.</text>
</comment>
<evidence type="ECO:0000313" key="8">
    <source>
        <dbReference type="Proteomes" id="UP000178040"/>
    </source>
</evidence>
<dbReference type="Pfam" id="PF00237">
    <property type="entry name" value="Ribosomal_L22"/>
    <property type="match status" value="1"/>
</dbReference>
<dbReference type="AlphaFoldDB" id="A0A1F7IPE1"/>
<evidence type="ECO:0000256" key="6">
    <source>
        <dbReference type="RuleBase" id="RU004008"/>
    </source>
</evidence>
<dbReference type="GO" id="GO:0003735">
    <property type="term" value="F:structural constituent of ribosome"/>
    <property type="evidence" value="ECO:0007669"/>
    <property type="project" value="InterPro"/>
</dbReference>
<dbReference type="GO" id="GO:0006412">
    <property type="term" value="P:translation"/>
    <property type="evidence" value="ECO:0007669"/>
    <property type="project" value="InterPro"/>
</dbReference>
<dbReference type="GO" id="GO:0015934">
    <property type="term" value="C:large ribosomal subunit"/>
    <property type="evidence" value="ECO:0007669"/>
    <property type="project" value="InterPro"/>
</dbReference>
<dbReference type="Gene3D" id="3.90.470.10">
    <property type="entry name" value="Ribosomal protein L22/L17"/>
    <property type="match status" value="1"/>
</dbReference>
<protein>
    <recommendedName>
        <fullName evidence="6">50S ribosomal protein L22</fullName>
    </recommendedName>
</protein>
<sequence>MESMTYIKDLKISPKKLRFLLSEIKKLKPVEALDYLMYTPKRSAIIFYQVIKSAINNAKNVLKIDEKQIRFKHLSVEEGHRLKRFKSGARGTVKPILRRFAHIKIILDAEKSKVKNEIVTVKSKVKSQVSKTQVKSKK</sequence>
<evidence type="ECO:0000256" key="2">
    <source>
        <dbReference type="ARBA" id="ARBA00022980"/>
    </source>
</evidence>
<dbReference type="GO" id="GO:0019843">
    <property type="term" value="F:rRNA binding"/>
    <property type="evidence" value="ECO:0007669"/>
    <property type="project" value="UniProtKB-KW"/>
</dbReference>
<dbReference type="InterPro" id="IPR047867">
    <property type="entry name" value="Ribosomal_uL22_bac/org-type"/>
</dbReference>
<organism evidence="7 8">
    <name type="scientific">Candidatus Roizmanbacteria bacterium RIFCSPLOWO2_01_FULL_37_16</name>
    <dbReference type="NCBI Taxonomy" id="1802058"/>
    <lineage>
        <taxon>Bacteria</taxon>
        <taxon>Candidatus Roizmaniibacteriota</taxon>
    </lineage>
</organism>
<dbReference type="PANTHER" id="PTHR13501:SF8">
    <property type="entry name" value="LARGE RIBOSOMAL SUBUNIT PROTEIN UL22M"/>
    <property type="match status" value="1"/>
</dbReference>
<dbReference type="Proteomes" id="UP000178040">
    <property type="component" value="Unassembled WGS sequence"/>
</dbReference>
<comment type="function">
    <text evidence="6">This protein binds specifically to 23S rRNA; its binding is stimulated by other ribosomal proteins, e.g., L4, L17, and L20. It is important during the early stages of 50S assembly. It makes multiple contacts with different domains of the 23S rRNA in the assembled 50S subunit and ribosome.</text>
</comment>
<gene>
    <name evidence="7" type="ORF">A3B40_03155</name>
</gene>
<dbReference type="InterPro" id="IPR001063">
    <property type="entry name" value="Ribosomal_uL22"/>
</dbReference>
<keyword evidence="3 4" id="KW-0687">Ribonucleoprotein</keyword>
<evidence type="ECO:0000256" key="1">
    <source>
        <dbReference type="ARBA" id="ARBA00009451"/>
    </source>
</evidence>
<comment type="subunit">
    <text evidence="5">Part of the 50S ribosomal subunit.</text>
</comment>
<dbReference type="PANTHER" id="PTHR13501">
    <property type="entry name" value="CHLOROPLAST 50S RIBOSOMAL PROTEIN L22-RELATED"/>
    <property type="match status" value="1"/>
</dbReference>
<keyword evidence="5" id="KW-0694">RNA-binding</keyword>
<dbReference type="EMBL" id="MGAI01000013">
    <property type="protein sequence ID" value="OGK45215.1"/>
    <property type="molecule type" value="Genomic_DNA"/>
</dbReference>
<dbReference type="InterPro" id="IPR036394">
    <property type="entry name" value="Ribosomal_uL22_sf"/>
</dbReference>
<name>A0A1F7IPE1_9BACT</name>
<keyword evidence="5" id="KW-0699">rRNA-binding</keyword>
<accession>A0A1F7IPE1</accession>
<proteinExistence type="inferred from homology"/>
<evidence type="ECO:0000256" key="5">
    <source>
        <dbReference type="RuleBase" id="RU004006"/>
    </source>
</evidence>
<evidence type="ECO:0000256" key="3">
    <source>
        <dbReference type="ARBA" id="ARBA00023274"/>
    </source>
</evidence>
<evidence type="ECO:0000313" key="7">
    <source>
        <dbReference type="EMBL" id="OGK45215.1"/>
    </source>
</evidence>
<keyword evidence="2 4" id="KW-0689">Ribosomal protein</keyword>
<reference evidence="7 8" key="1">
    <citation type="journal article" date="2016" name="Nat. Commun.">
        <title>Thousands of microbial genomes shed light on interconnected biogeochemical processes in an aquifer system.</title>
        <authorList>
            <person name="Anantharaman K."/>
            <person name="Brown C.T."/>
            <person name="Hug L.A."/>
            <person name="Sharon I."/>
            <person name="Castelle C.J."/>
            <person name="Probst A.J."/>
            <person name="Thomas B.C."/>
            <person name="Singh A."/>
            <person name="Wilkins M.J."/>
            <person name="Karaoz U."/>
            <person name="Brodie E.L."/>
            <person name="Williams K.H."/>
            <person name="Hubbard S.S."/>
            <person name="Banfield J.F."/>
        </authorList>
    </citation>
    <scope>NUCLEOTIDE SEQUENCE [LARGE SCALE GENOMIC DNA]</scope>
</reference>
<evidence type="ECO:0000256" key="4">
    <source>
        <dbReference type="RuleBase" id="RU004005"/>
    </source>
</evidence>